<reference evidence="3 4" key="1">
    <citation type="submission" date="2016-10" db="EMBL/GenBank/DDBJ databases">
        <authorList>
            <person name="de Groot N.N."/>
        </authorList>
    </citation>
    <scope>NUCLEOTIDE SEQUENCE [LARGE SCALE GENOMIC DNA]</scope>
    <source>
        <strain evidence="3 4">JCM 10630</strain>
    </source>
</reference>
<reference evidence="2 5" key="2">
    <citation type="submission" date="2023-11" db="EMBL/GenBank/DDBJ databases">
        <title>MicrobeMod: A computational toolkit for identifying prokaryotic methylation and restriction-modification with nanopore sequencing.</title>
        <authorList>
            <person name="Crits-Christoph A."/>
            <person name="Kang S.C."/>
            <person name="Lee H."/>
            <person name="Ostrov N."/>
        </authorList>
    </citation>
    <scope>NUCLEOTIDE SEQUENCE [LARGE SCALE GENOMIC DNA]</scope>
    <source>
        <strain evidence="2 5">ATCC BAA-571</strain>
    </source>
</reference>
<dbReference type="OrthoDB" id="5987065at2"/>
<evidence type="ECO:0000256" key="1">
    <source>
        <dbReference type="SAM" id="Phobius"/>
    </source>
</evidence>
<keyword evidence="1" id="KW-0812">Transmembrane</keyword>
<dbReference type="EMBL" id="JAWXXP010000001">
    <property type="protein sequence ID" value="MDX5994818.1"/>
    <property type="molecule type" value="Genomic_DNA"/>
</dbReference>
<keyword evidence="1" id="KW-1133">Transmembrane helix</keyword>
<proteinExistence type="predicted"/>
<sequence length="84" mass="9103">MRTLILVVVGLALAALALRFAPAAQRTLAVTLFTLLWLGVCALNLRTGLSHGYTLAEELPIHAVLFGVPSAAAWLAWWWLHRAG</sequence>
<organism evidence="3 4">
    <name type="scientific">Ectopseudomonas alcaliphila</name>
    <dbReference type="NCBI Taxonomy" id="101564"/>
    <lineage>
        <taxon>Bacteria</taxon>
        <taxon>Pseudomonadati</taxon>
        <taxon>Pseudomonadota</taxon>
        <taxon>Gammaproteobacteria</taxon>
        <taxon>Pseudomonadales</taxon>
        <taxon>Pseudomonadaceae</taxon>
        <taxon>Ectopseudomonas</taxon>
    </lineage>
</organism>
<evidence type="ECO:0000313" key="2">
    <source>
        <dbReference type="EMBL" id="MDX5994818.1"/>
    </source>
</evidence>
<dbReference type="EMBL" id="FNAE01000010">
    <property type="protein sequence ID" value="SDF71636.1"/>
    <property type="molecule type" value="Genomic_DNA"/>
</dbReference>
<dbReference type="AlphaFoldDB" id="A0A1G7NCF5"/>
<evidence type="ECO:0000313" key="4">
    <source>
        <dbReference type="Proteomes" id="UP000182413"/>
    </source>
</evidence>
<feature type="transmembrane region" description="Helical" evidence="1">
    <location>
        <begin position="59"/>
        <end position="80"/>
    </location>
</feature>
<evidence type="ECO:0000313" key="3">
    <source>
        <dbReference type="EMBL" id="SDF71636.1"/>
    </source>
</evidence>
<evidence type="ECO:0000313" key="5">
    <source>
        <dbReference type="Proteomes" id="UP001278050"/>
    </source>
</evidence>
<dbReference type="RefSeq" id="WP_003462120.1">
    <property type="nucleotide sequence ID" value="NZ_CBCSET010000002.1"/>
</dbReference>
<protein>
    <submittedName>
        <fullName evidence="3">Uncharacterized protein</fullName>
    </submittedName>
</protein>
<keyword evidence="5" id="KW-1185">Reference proteome</keyword>
<keyword evidence="1" id="KW-0472">Membrane</keyword>
<dbReference type="Proteomes" id="UP000182413">
    <property type="component" value="Unassembled WGS sequence"/>
</dbReference>
<feature type="transmembrane region" description="Helical" evidence="1">
    <location>
        <begin position="27"/>
        <end position="47"/>
    </location>
</feature>
<accession>A0A1G7NCF5</accession>
<gene>
    <name evidence="3" type="ORF">SAMN05216575_11020</name>
    <name evidence="2" type="ORF">SIM71_22370</name>
</gene>
<dbReference type="Proteomes" id="UP001278050">
    <property type="component" value="Unassembled WGS sequence"/>
</dbReference>
<name>A0A1G7NCF5_9GAMM</name>